<evidence type="ECO:0000313" key="2">
    <source>
        <dbReference type="Proteomes" id="UP000326380"/>
    </source>
</evidence>
<dbReference type="AlphaFoldDB" id="A0A7L5A2B7"/>
<accession>A0A7L5A2B7</accession>
<gene>
    <name evidence="1" type="ORF">F0P96_06115</name>
</gene>
<protein>
    <submittedName>
        <fullName evidence="1">Uncharacterized protein</fullName>
    </submittedName>
</protein>
<dbReference type="EMBL" id="VTWU01000002">
    <property type="protein sequence ID" value="KAA9338408.1"/>
    <property type="molecule type" value="Genomic_DNA"/>
</dbReference>
<name>A0A7L5A2B7_9BACT</name>
<sequence length="152" mass="16095">MKSFALAALLAVAAPGAASAQTKPAAASPTSLEARVGQYYTDLTQRLREIYYAPSDGRAIAFISSTTQEMGARRKALRAELAQRPASAKATNPAASPLASVATQRQAIEELNSSPAAAKFTERFGRNPALELAYKRLIEANLAELNPAPPRP</sequence>
<dbReference type="RefSeq" id="WP_151077932.1">
    <property type="nucleotide sequence ID" value="NZ_CP047647.1"/>
</dbReference>
<organism evidence="1 2">
    <name type="scientific">Hymenobacter busanensis</name>
    <dbReference type="NCBI Taxonomy" id="2607656"/>
    <lineage>
        <taxon>Bacteria</taxon>
        <taxon>Pseudomonadati</taxon>
        <taxon>Bacteroidota</taxon>
        <taxon>Cytophagia</taxon>
        <taxon>Cytophagales</taxon>
        <taxon>Hymenobacteraceae</taxon>
        <taxon>Hymenobacter</taxon>
    </lineage>
</organism>
<keyword evidence="2" id="KW-1185">Reference proteome</keyword>
<reference evidence="1 2" key="1">
    <citation type="submission" date="2019-09" db="EMBL/GenBank/DDBJ databases">
        <title>Genome sequence of Hymenobacter sp. M3.</title>
        <authorList>
            <person name="Srinivasan S."/>
        </authorList>
    </citation>
    <scope>NUCLEOTIDE SEQUENCE [LARGE SCALE GENOMIC DNA]</scope>
    <source>
        <strain evidence="1 2">M3</strain>
    </source>
</reference>
<dbReference type="Proteomes" id="UP000326380">
    <property type="component" value="Unassembled WGS sequence"/>
</dbReference>
<proteinExistence type="predicted"/>
<evidence type="ECO:0000313" key="1">
    <source>
        <dbReference type="EMBL" id="KAA9338408.1"/>
    </source>
</evidence>
<comment type="caution">
    <text evidence="1">The sequence shown here is derived from an EMBL/GenBank/DDBJ whole genome shotgun (WGS) entry which is preliminary data.</text>
</comment>